<accession>A8G8N7</accession>
<evidence type="ECO:0000259" key="1">
    <source>
        <dbReference type="Pfam" id="PF13817"/>
    </source>
</evidence>
<dbReference type="InterPro" id="IPR039552">
    <property type="entry name" value="IS66_C"/>
</dbReference>
<name>A8G8N7_SERP5</name>
<proteinExistence type="predicted"/>
<protein>
    <recommendedName>
        <fullName evidence="1">Transposase IS66 C-terminal domain-containing protein</fullName>
    </recommendedName>
</protein>
<gene>
    <name evidence="2" type="ordered locus">Spro_0369</name>
</gene>
<feature type="domain" description="Transposase IS66 C-terminal" evidence="1">
    <location>
        <begin position="16"/>
        <end position="45"/>
    </location>
</feature>
<dbReference type="Pfam" id="PF13817">
    <property type="entry name" value="DDE_Tnp_IS66_C"/>
    <property type="match status" value="1"/>
</dbReference>
<dbReference type="HOGENOM" id="CLU_3066141_0_0_6"/>
<dbReference type="AlphaFoldDB" id="A8G8N7"/>
<dbReference type="EMBL" id="CP000826">
    <property type="protein sequence ID" value="ABV39477.1"/>
    <property type="molecule type" value="Genomic_DNA"/>
</dbReference>
<dbReference type="STRING" id="399741.Spro_0369"/>
<reference evidence="2" key="1">
    <citation type="submission" date="2007-09" db="EMBL/GenBank/DDBJ databases">
        <title>Complete sequence of chromosome of Serratia proteamaculans 568.</title>
        <authorList>
            <consortium name="US DOE Joint Genome Institute"/>
            <person name="Copeland A."/>
            <person name="Lucas S."/>
            <person name="Lapidus A."/>
            <person name="Barry K."/>
            <person name="Glavina del Rio T."/>
            <person name="Dalin E."/>
            <person name="Tice H."/>
            <person name="Pitluck S."/>
            <person name="Chain P."/>
            <person name="Malfatti S."/>
            <person name="Shin M."/>
            <person name="Vergez L."/>
            <person name="Schmutz J."/>
            <person name="Larimer F."/>
            <person name="Land M."/>
            <person name="Hauser L."/>
            <person name="Kyrpides N."/>
            <person name="Kim E."/>
            <person name="Taghavi S."/>
            <person name="Newman L."/>
            <person name="Vangronsveld J."/>
            <person name="van der Lelie D."/>
            <person name="Richardson P."/>
        </authorList>
    </citation>
    <scope>NUCLEOTIDE SEQUENCE [LARGE SCALE GENOMIC DNA]</scope>
    <source>
        <strain evidence="2">568</strain>
    </source>
</reference>
<evidence type="ECO:0000313" key="2">
    <source>
        <dbReference type="EMBL" id="ABV39477.1"/>
    </source>
</evidence>
<dbReference type="KEGG" id="spe:Spro_0369"/>
<organism evidence="2">
    <name type="scientific">Serratia proteamaculans (strain 568)</name>
    <dbReference type="NCBI Taxonomy" id="399741"/>
    <lineage>
        <taxon>Bacteria</taxon>
        <taxon>Pseudomonadati</taxon>
        <taxon>Pseudomonadota</taxon>
        <taxon>Gammaproteobacteria</taxon>
        <taxon>Enterobacterales</taxon>
        <taxon>Yersiniaceae</taxon>
        <taxon>Serratia</taxon>
    </lineage>
</organism>
<sequence>MAMTGAQEQAFNAASDGVDPYAYLKDVLACLPMQWASEIDQLLPHNWRLPKLG</sequence>